<feature type="region of interest" description="Disordered" evidence="1">
    <location>
        <begin position="251"/>
        <end position="270"/>
    </location>
</feature>
<proteinExistence type="predicted"/>
<dbReference type="InterPro" id="IPR046341">
    <property type="entry name" value="SET_dom_sf"/>
</dbReference>
<sequence length="270" mass="30822">MSDVQDQARRQGKPLVKLLKQGSTATEGELRNGLERFLRGRNAASVDDAAIKVLPVSEDYPREGLDGQAFAQAATDLPRHHILGLYTGFIEEANDRVELDLDAIRHKPRFHYQFTSKAFSNKHGSLIINPLPNAGNKLIAINDDGRSEANVQFVEFLHYDWPTVCMATLRPIKESEELLVDYGPDYWKVHHILEEHVWVPLDKLQQQRVREGHKLLEIVENSKKRTGQTEAKNSELSQQVADLSKQVAELKRKHGEPQNLLEKRSRKRPM</sequence>
<evidence type="ECO:0000256" key="1">
    <source>
        <dbReference type="SAM" id="MobiDB-lite"/>
    </source>
</evidence>
<dbReference type="SUPFAM" id="SSF82199">
    <property type="entry name" value="SET domain"/>
    <property type="match status" value="1"/>
</dbReference>
<dbReference type="AlphaFoldDB" id="A0A7S3BSQ9"/>
<protein>
    <recommendedName>
        <fullName evidence="3">SET domain-containing protein</fullName>
    </recommendedName>
</protein>
<name>A0A7S3BSQ9_9EUKA</name>
<dbReference type="EMBL" id="HBHX01062207">
    <property type="protein sequence ID" value="CAE0142546.1"/>
    <property type="molecule type" value="Transcribed_RNA"/>
</dbReference>
<evidence type="ECO:0000313" key="2">
    <source>
        <dbReference type="EMBL" id="CAE0142546.1"/>
    </source>
</evidence>
<evidence type="ECO:0008006" key="3">
    <source>
        <dbReference type="Google" id="ProtNLM"/>
    </source>
</evidence>
<gene>
    <name evidence="2" type="ORF">HERI1096_LOCUS34384</name>
</gene>
<dbReference type="Gene3D" id="2.170.270.10">
    <property type="entry name" value="SET domain"/>
    <property type="match status" value="1"/>
</dbReference>
<organism evidence="2">
    <name type="scientific">Haptolina ericina</name>
    <dbReference type="NCBI Taxonomy" id="156174"/>
    <lineage>
        <taxon>Eukaryota</taxon>
        <taxon>Haptista</taxon>
        <taxon>Haptophyta</taxon>
        <taxon>Prymnesiophyceae</taxon>
        <taxon>Prymnesiales</taxon>
        <taxon>Prymnesiaceae</taxon>
        <taxon>Haptolina</taxon>
    </lineage>
</organism>
<reference evidence="2" key="1">
    <citation type="submission" date="2021-01" db="EMBL/GenBank/DDBJ databases">
        <authorList>
            <person name="Corre E."/>
            <person name="Pelletier E."/>
            <person name="Niang G."/>
            <person name="Scheremetjew M."/>
            <person name="Finn R."/>
            <person name="Kale V."/>
            <person name="Holt S."/>
            <person name="Cochrane G."/>
            <person name="Meng A."/>
            <person name="Brown T."/>
            <person name="Cohen L."/>
        </authorList>
    </citation>
    <scope>NUCLEOTIDE SEQUENCE</scope>
    <source>
        <strain evidence="2">CCMP281</strain>
    </source>
</reference>
<accession>A0A7S3BSQ9</accession>